<name>A0A087T6N2_STEMI</name>
<protein>
    <submittedName>
        <fullName evidence="3">THAP domain-containing protein 4</fullName>
    </submittedName>
</protein>
<sequence length="165" mass="18892">MSSSDTYHYAVSQLSWLFGSWEAIEAEVSYPTMDTLKYGELLEFQPAYLQPLIQYKSETWHPLKKQNLHIEVGFLKVDPDTQTVALLGAHNFGMTEVSEGVVKEHTLTLESKSVCRTSFTKLASVVKLVRTLSLVNEELHSLMLMETVNQPLQKHLECRYKRKLS</sequence>
<dbReference type="Proteomes" id="UP000054359">
    <property type="component" value="Unassembled WGS sequence"/>
</dbReference>
<dbReference type="PANTHER" id="PTHR15854:SF4">
    <property type="entry name" value="PEROXYNITRITE ISOMERASE THAP4"/>
    <property type="match status" value="1"/>
</dbReference>
<feature type="domain" description="THAP4-like heme-binding" evidence="2">
    <location>
        <begin position="11"/>
        <end position="162"/>
    </location>
</feature>
<accession>A0A087T6N2</accession>
<gene>
    <name evidence="3" type="ORF">X975_25608</name>
</gene>
<organism evidence="3 4">
    <name type="scientific">Stegodyphus mimosarum</name>
    <name type="common">African social velvet spider</name>
    <dbReference type="NCBI Taxonomy" id="407821"/>
    <lineage>
        <taxon>Eukaryota</taxon>
        <taxon>Metazoa</taxon>
        <taxon>Ecdysozoa</taxon>
        <taxon>Arthropoda</taxon>
        <taxon>Chelicerata</taxon>
        <taxon>Arachnida</taxon>
        <taxon>Araneae</taxon>
        <taxon>Araneomorphae</taxon>
        <taxon>Entelegynae</taxon>
        <taxon>Eresoidea</taxon>
        <taxon>Eresidae</taxon>
        <taxon>Stegodyphus</taxon>
    </lineage>
</organism>
<dbReference type="InterPro" id="IPR014878">
    <property type="entry name" value="THAP4-like_heme-bd"/>
</dbReference>
<dbReference type="Gene3D" id="2.40.128.20">
    <property type="match status" value="1"/>
</dbReference>
<dbReference type="CDD" id="cd07828">
    <property type="entry name" value="lipocalin_heme-bd-THAP4-like"/>
    <property type="match status" value="1"/>
</dbReference>
<evidence type="ECO:0000259" key="2">
    <source>
        <dbReference type="Pfam" id="PF08768"/>
    </source>
</evidence>
<keyword evidence="4" id="KW-1185">Reference proteome</keyword>
<evidence type="ECO:0000313" key="4">
    <source>
        <dbReference type="Proteomes" id="UP000054359"/>
    </source>
</evidence>
<proteinExistence type="predicted"/>
<dbReference type="Pfam" id="PF08768">
    <property type="entry name" value="THAP4_heme-bd"/>
    <property type="match status" value="1"/>
</dbReference>
<dbReference type="STRING" id="407821.A0A087T6N2"/>
<reference evidence="3 4" key="1">
    <citation type="submission" date="2013-11" db="EMBL/GenBank/DDBJ databases">
        <title>Genome sequencing of Stegodyphus mimosarum.</title>
        <authorList>
            <person name="Bechsgaard J."/>
        </authorList>
    </citation>
    <scope>NUCLEOTIDE SEQUENCE [LARGE SCALE GENOMIC DNA]</scope>
</reference>
<comment type="catalytic activity">
    <reaction evidence="1">
        <text>peroxynitrite = nitrate</text>
        <dbReference type="Rhea" id="RHEA:63116"/>
        <dbReference type="ChEBI" id="CHEBI:17632"/>
        <dbReference type="ChEBI" id="CHEBI:25941"/>
    </reaction>
    <physiologicalReaction direction="left-to-right" evidence="1">
        <dbReference type="Rhea" id="RHEA:63117"/>
    </physiologicalReaction>
</comment>
<feature type="non-terminal residue" evidence="3">
    <location>
        <position position="165"/>
    </location>
</feature>
<dbReference type="OrthoDB" id="58529at2759"/>
<evidence type="ECO:0000256" key="1">
    <source>
        <dbReference type="ARBA" id="ARBA00036993"/>
    </source>
</evidence>
<dbReference type="OMA" id="FLIGRWH"/>
<dbReference type="AlphaFoldDB" id="A0A087T6N2"/>
<dbReference type="PANTHER" id="PTHR15854">
    <property type="entry name" value="THAP4 PROTEIN"/>
    <property type="match status" value="1"/>
</dbReference>
<evidence type="ECO:0000313" key="3">
    <source>
        <dbReference type="EMBL" id="KFM60771.1"/>
    </source>
</evidence>
<dbReference type="InterPro" id="IPR045165">
    <property type="entry name" value="Nitrobindin"/>
</dbReference>
<dbReference type="SUPFAM" id="SSF50814">
    <property type="entry name" value="Lipocalins"/>
    <property type="match status" value="1"/>
</dbReference>
<dbReference type="EMBL" id="KK113669">
    <property type="protein sequence ID" value="KFM60771.1"/>
    <property type="molecule type" value="Genomic_DNA"/>
</dbReference>
<dbReference type="InterPro" id="IPR012674">
    <property type="entry name" value="Calycin"/>
</dbReference>